<protein>
    <submittedName>
        <fullName evidence="1">Uncharacterized protein</fullName>
    </submittedName>
</protein>
<dbReference type="EMBL" id="LGTC01000001">
    <property type="protein sequence ID" value="KNY29667.1"/>
    <property type="molecule type" value="Genomic_DNA"/>
</dbReference>
<keyword evidence="2" id="KW-1185">Reference proteome</keyword>
<dbReference type="InterPro" id="IPR043773">
    <property type="entry name" value="JetA"/>
</dbReference>
<name>A0A0L6JW60_9FIRM</name>
<dbReference type="Pfam" id="PF18982">
    <property type="entry name" value="JetA"/>
    <property type="match status" value="1"/>
</dbReference>
<proteinExistence type="predicted"/>
<dbReference type="STRING" id="398512.Bccel_4941"/>
<dbReference type="eggNOG" id="ENOG502Z9CE">
    <property type="taxonomic scope" value="Bacteria"/>
</dbReference>
<comment type="caution">
    <text evidence="1">The sequence shown here is derived from an EMBL/GenBank/DDBJ whole genome shotgun (WGS) entry which is preliminary data.</text>
</comment>
<reference evidence="2" key="1">
    <citation type="submission" date="2015-07" db="EMBL/GenBank/DDBJ databases">
        <title>Near-Complete Genome Sequence of the Cellulolytic Bacterium Bacteroides (Pseudobacteroides) cellulosolvens ATCC 35603.</title>
        <authorList>
            <person name="Dassa B."/>
            <person name="Utturkar S.M."/>
            <person name="Klingeman D.M."/>
            <person name="Hurt R.A."/>
            <person name="Keller M."/>
            <person name="Xu J."/>
            <person name="Reddy Y.H.K."/>
            <person name="Borovok I."/>
            <person name="Grinberg I.R."/>
            <person name="Lamed R."/>
            <person name="Zhivin O."/>
            <person name="Bayer E.A."/>
            <person name="Brown S.D."/>
        </authorList>
    </citation>
    <scope>NUCLEOTIDE SEQUENCE [LARGE SCALE GENOMIC DNA]</scope>
    <source>
        <strain evidence="2">DSM 2933</strain>
    </source>
</reference>
<dbReference type="RefSeq" id="WP_036935110.1">
    <property type="nucleotide sequence ID" value="NZ_JQKC01000001.1"/>
</dbReference>
<gene>
    <name evidence="1" type="ORF">Bccel_4941</name>
</gene>
<dbReference type="AlphaFoldDB" id="A0A0L6JW60"/>
<sequence>MKVFDVIPGQFFRILTGKNRNVYVEILLSLRKAFKNELYIDKESLVNIFAECLGDLMIPIDIEAELEEALSDLSDINIEGPQSITWSSMAHLILRRLRDTNWIEIEYKQRSYDEIVTIPPYSVSMIEFLHSITQENTQSYKSYAFNTYSSLKTVLSDDSEDYLFTALESAYTNCNLLRDSLKVLLNNIRRYHQILNNSAAANDILKNHFEGYQVLVNERIFHPLVTRDSVLRFKVPIMTMIDKIRSNEELRKRIVALGIKERQYNDPESGMEELSQKLYEIYDTFEGIDRLMQEIQNKNSAYTKASIDKMIYLLNYDQSVKTKLADILMKYSDLDEDKKEVVSSSLKLFKQSYIDEKSPYCRSNRKIRSFEPPEKIKITKTEHPENELSDFLKSVKSLYSQQQVAEYMEKEFGSRKVLNSRDLYIKDDRSFVMMLLAAMRSGEKRIFYDVEFLEGYIENKGYRYPNMRFIRKDEENNDKPLD</sequence>
<dbReference type="Proteomes" id="UP000036923">
    <property type="component" value="Unassembled WGS sequence"/>
</dbReference>
<evidence type="ECO:0000313" key="2">
    <source>
        <dbReference type="Proteomes" id="UP000036923"/>
    </source>
</evidence>
<accession>A0A0L6JW60</accession>
<dbReference type="OrthoDB" id="9807828at2"/>
<organism evidence="1 2">
    <name type="scientific">Pseudobacteroides cellulosolvens ATCC 35603 = DSM 2933</name>
    <dbReference type="NCBI Taxonomy" id="398512"/>
    <lineage>
        <taxon>Bacteria</taxon>
        <taxon>Bacillati</taxon>
        <taxon>Bacillota</taxon>
        <taxon>Clostridia</taxon>
        <taxon>Eubacteriales</taxon>
        <taxon>Oscillospiraceae</taxon>
        <taxon>Pseudobacteroides</taxon>
    </lineage>
</organism>
<evidence type="ECO:0000313" key="1">
    <source>
        <dbReference type="EMBL" id="KNY29667.1"/>
    </source>
</evidence>